<reference evidence="5 6" key="1">
    <citation type="submission" date="2009-08" db="EMBL/GenBank/DDBJ databases">
        <title>The Genome Sequence of Spizellomyces punctatus strain DAOM BR117.</title>
        <authorList>
            <consortium name="The Broad Institute Genome Sequencing Platform"/>
            <person name="Russ C."/>
            <person name="Cuomo C."/>
            <person name="Shea T."/>
            <person name="Young S.K."/>
            <person name="Zeng Q."/>
            <person name="Koehrsen M."/>
            <person name="Haas B."/>
            <person name="Borodovsky M."/>
            <person name="Guigo R."/>
            <person name="Alvarado L."/>
            <person name="Berlin A."/>
            <person name="Bochicchio J."/>
            <person name="Borenstein D."/>
            <person name="Chapman S."/>
            <person name="Chen Z."/>
            <person name="Engels R."/>
            <person name="Freedman E."/>
            <person name="Gellesch M."/>
            <person name="Goldberg J."/>
            <person name="Griggs A."/>
            <person name="Gujja S."/>
            <person name="Heiman D."/>
            <person name="Hepburn T."/>
            <person name="Howarth C."/>
            <person name="Jen D."/>
            <person name="Larson L."/>
            <person name="Lewis B."/>
            <person name="Mehta T."/>
            <person name="Park D."/>
            <person name="Pearson M."/>
            <person name="Roberts A."/>
            <person name="Saif S."/>
            <person name="Shenoy N."/>
            <person name="Sisk P."/>
            <person name="Stolte C."/>
            <person name="Sykes S."/>
            <person name="Thomson T."/>
            <person name="Walk T."/>
            <person name="White J."/>
            <person name="Yandava C."/>
            <person name="Burger G."/>
            <person name="Gray M.W."/>
            <person name="Holland P.W.H."/>
            <person name="King N."/>
            <person name="Lang F.B.F."/>
            <person name="Roger A.J."/>
            <person name="Ruiz-Trillo I."/>
            <person name="Lander E."/>
            <person name="Nusbaum C."/>
        </authorList>
    </citation>
    <scope>NUCLEOTIDE SEQUENCE [LARGE SCALE GENOMIC DNA]</scope>
    <source>
        <strain evidence="5 6">DAOM BR117</strain>
    </source>
</reference>
<dbReference type="OrthoDB" id="5954035at2759"/>
<dbReference type="GO" id="GO:0051792">
    <property type="term" value="P:medium-chain fatty acid biosynthetic process"/>
    <property type="evidence" value="ECO:0007669"/>
    <property type="project" value="TreeGrafter"/>
</dbReference>
<evidence type="ECO:0000256" key="2">
    <source>
        <dbReference type="SAM" id="MobiDB-lite"/>
    </source>
</evidence>
<keyword evidence="6" id="KW-1185">Reference proteome</keyword>
<dbReference type="Pfam" id="PF00561">
    <property type="entry name" value="Abhydrolase_1"/>
    <property type="match status" value="1"/>
</dbReference>
<gene>
    <name evidence="5" type="ORF">SPPG_07044</name>
</gene>
<protein>
    <recommendedName>
        <fullName evidence="4">AB hydrolase-1 domain-containing protein</fullName>
    </recommendedName>
</protein>
<evidence type="ECO:0000256" key="3">
    <source>
        <dbReference type="SAM" id="Phobius"/>
    </source>
</evidence>
<dbReference type="GO" id="GO:0051793">
    <property type="term" value="P:medium-chain fatty acid catabolic process"/>
    <property type="evidence" value="ECO:0007669"/>
    <property type="project" value="TreeGrafter"/>
</dbReference>
<name>A0A0L0H9A7_SPIPD</name>
<comment type="similarity">
    <text evidence="1">Belongs to the AB hydrolase superfamily. AB hydrolase 4 family.</text>
</comment>
<dbReference type="AlphaFoldDB" id="A0A0L0H9A7"/>
<keyword evidence="3" id="KW-0472">Membrane</keyword>
<dbReference type="InterPro" id="IPR050960">
    <property type="entry name" value="AB_hydrolase_4_sf"/>
</dbReference>
<sequence length="582" mass="65280">MSEGVFVPVNTGVPTDYSDWSNMEPQLPYRFLLYLPASVVNQFKLYTLSPFRLSLLLSIATLALWALILYLRQRLLLTNPVTIYHAPRTVGIKRAKRQVGKRGGESIEQVPLHKLIRQECPTLADPKGEKNVFSPTPYLANGHLQTIFAALFADYAKPRIEYTRELIYFPDGGNVALDWHPALPPSASEHDKTPIIVILHGLTGGSHETYVQDVVEEVAQRGYRAVVSNFRGCAQTELTSAQLYCGAYTGDLRYALDYIRRRCPDAPLFGVGFSLGANVLTKFVGETGESCPFIGAVAVANPFDLLLGSHVMHSTWFGRNIYSKRMTQNLIRVFKRHMHKFTNSNLVDVDQLMSARFIYEFDDLLTRKAFKYRTVHEYYRQGSSAQFVPDIRRPMLLFSALDDPVAPKEAIPFFEVKENPYVILGVTPHGGHLGWFQGMKPKRWFAKPVGEFIFTIVESYRSLPHEEKHHPVASNNLPVTARRISFSTPLPPSLPAPHAAPPREIPRPGPVSRQSSGEPRRSVSSAPPVPSTSVAVQPKPTVKPKKHPGLFVMRLIPRNRILLLLLGILFGYAGGRRRAIPL</sequence>
<dbReference type="OMA" id="LDWHGPH"/>
<evidence type="ECO:0000259" key="4">
    <source>
        <dbReference type="Pfam" id="PF00561"/>
    </source>
</evidence>
<dbReference type="RefSeq" id="XP_016605611.1">
    <property type="nucleotide sequence ID" value="XM_016755220.1"/>
</dbReference>
<keyword evidence="3" id="KW-0812">Transmembrane</keyword>
<accession>A0A0L0H9A7</accession>
<dbReference type="InParanoid" id="A0A0L0H9A7"/>
<dbReference type="Gene3D" id="3.40.50.1820">
    <property type="entry name" value="alpha/beta hydrolase"/>
    <property type="match status" value="1"/>
</dbReference>
<feature type="compositionally biased region" description="Low complexity" evidence="2">
    <location>
        <begin position="522"/>
        <end position="536"/>
    </location>
</feature>
<feature type="region of interest" description="Disordered" evidence="2">
    <location>
        <begin position="490"/>
        <end position="543"/>
    </location>
</feature>
<evidence type="ECO:0000313" key="5">
    <source>
        <dbReference type="EMBL" id="KNC97571.1"/>
    </source>
</evidence>
<dbReference type="EMBL" id="KQ257463">
    <property type="protein sequence ID" value="KNC97571.1"/>
    <property type="molecule type" value="Genomic_DNA"/>
</dbReference>
<dbReference type="Proteomes" id="UP000053201">
    <property type="component" value="Unassembled WGS sequence"/>
</dbReference>
<dbReference type="InterPro" id="IPR029058">
    <property type="entry name" value="AB_hydrolase_fold"/>
</dbReference>
<feature type="domain" description="AB hydrolase-1" evidence="4">
    <location>
        <begin position="194"/>
        <end position="434"/>
    </location>
</feature>
<dbReference type="GeneID" id="27690292"/>
<dbReference type="InterPro" id="IPR000073">
    <property type="entry name" value="AB_hydrolase_1"/>
</dbReference>
<dbReference type="VEuPathDB" id="FungiDB:SPPG_07044"/>
<evidence type="ECO:0000256" key="1">
    <source>
        <dbReference type="ARBA" id="ARBA00010884"/>
    </source>
</evidence>
<organism evidence="5 6">
    <name type="scientific">Spizellomyces punctatus (strain DAOM BR117)</name>
    <dbReference type="NCBI Taxonomy" id="645134"/>
    <lineage>
        <taxon>Eukaryota</taxon>
        <taxon>Fungi</taxon>
        <taxon>Fungi incertae sedis</taxon>
        <taxon>Chytridiomycota</taxon>
        <taxon>Chytridiomycota incertae sedis</taxon>
        <taxon>Chytridiomycetes</taxon>
        <taxon>Spizellomycetales</taxon>
        <taxon>Spizellomycetaceae</taxon>
        <taxon>Spizellomyces</taxon>
    </lineage>
</organism>
<feature type="transmembrane region" description="Helical" evidence="3">
    <location>
        <begin position="51"/>
        <end position="71"/>
    </location>
</feature>
<dbReference type="GO" id="GO:0008126">
    <property type="term" value="F:acetylesterase activity"/>
    <property type="evidence" value="ECO:0007669"/>
    <property type="project" value="TreeGrafter"/>
</dbReference>
<dbReference type="STRING" id="645134.A0A0L0H9A7"/>
<evidence type="ECO:0000313" key="6">
    <source>
        <dbReference type="Proteomes" id="UP000053201"/>
    </source>
</evidence>
<keyword evidence="3" id="KW-1133">Transmembrane helix</keyword>
<proteinExistence type="inferred from homology"/>
<dbReference type="eggNOG" id="KOG1838">
    <property type="taxonomic scope" value="Eukaryota"/>
</dbReference>
<dbReference type="PANTHER" id="PTHR10794:SF63">
    <property type="entry name" value="ALPHA_BETA HYDROLASE 1, ISOFORM A"/>
    <property type="match status" value="1"/>
</dbReference>
<dbReference type="GO" id="GO:0047372">
    <property type="term" value="F:monoacylglycerol lipase activity"/>
    <property type="evidence" value="ECO:0007669"/>
    <property type="project" value="TreeGrafter"/>
</dbReference>
<feature type="compositionally biased region" description="Pro residues" evidence="2">
    <location>
        <begin position="490"/>
        <end position="500"/>
    </location>
</feature>
<dbReference type="SUPFAM" id="SSF53474">
    <property type="entry name" value="alpha/beta-Hydrolases"/>
    <property type="match status" value="1"/>
</dbReference>
<dbReference type="PANTHER" id="PTHR10794">
    <property type="entry name" value="ABHYDROLASE DOMAIN-CONTAINING PROTEIN"/>
    <property type="match status" value="1"/>
</dbReference>